<dbReference type="SUPFAM" id="SSF82607">
    <property type="entry name" value="YbaB-like"/>
    <property type="match status" value="1"/>
</dbReference>
<evidence type="ECO:0000313" key="5">
    <source>
        <dbReference type="EMBL" id="QKJ65486.1"/>
    </source>
</evidence>
<dbReference type="GO" id="GO:0005829">
    <property type="term" value="C:cytosol"/>
    <property type="evidence" value="ECO:0007669"/>
    <property type="project" value="TreeGrafter"/>
</dbReference>
<comment type="subcellular location">
    <subcellularLocation>
        <location evidence="4">Cytoplasm</location>
        <location evidence="4">Nucleoid</location>
    </subcellularLocation>
</comment>
<dbReference type="InterPro" id="IPR004401">
    <property type="entry name" value="YbaB/EbfC"/>
</dbReference>
<dbReference type="EMBL" id="CP054143">
    <property type="protein sequence ID" value="QKJ65486.1"/>
    <property type="molecule type" value="Genomic_DNA"/>
</dbReference>
<dbReference type="PANTHER" id="PTHR33449">
    <property type="entry name" value="NUCLEOID-ASSOCIATED PROTEIN YBAB"/>
    <property type="match status" value="1"/>
</dbReference>
<comment type="function">
    <text evidence="4">Binds to DNA and alters its conformation. May be involved in regulation of gene expression, nucleoid organization and DNA protection.</text>
</comment>
<keyword evidence="3 4" id="KW-0238">DNA-binding</keyword>
<sequence length="110" mass="11778">MFGGKGGMAGLMKQAQQMQENMKKAQDELANVEVEGQSGAGMVKITMTCSNVVRRVAIDDSLLSDDKDMLEDLIAAAFNDALRKVEATSQAKMGGFTAGMQLPPGFKMPF</sequence>
<reference evidence="5 6" key="1">
    <citation type="submission" date="2020-05" db="EMBL/GenBank/DDBJ databases">
        <title>Complete genome sequence of Deefgea sp. D17.</title>
        <authorList>
            <person name="Bae J.-W."/>
            <person name="Han J.E."/>
        </authorList>
    </citation>
    <scope>NUCLEOTIDE SEQUENCE [LARGE SCALE GENOMIC DNA]</scope>
    <source>
        <strain evidence="5 6">D17</strain>
    </source>
</reference>
<accession>A0A8G1LZ88</accession>
<keyword evidence="6" id="KW-1185">Reference proteome</keyword>
<evidence type="ECO:0000256" key="1">
    <source>
        <dbReference type="ARBA" id="ARBA00011738"/>
    </source>
</evidence>
<dbReference type="Proteomes" id="UP000504844">
    <property type="component" value="Chromosome"/>
</dbReference>
<evidence type="ECO:0000313" key="6">
    <source>
        <dbReference type="Proteomes" id="UP000504844"/>
    </source>
</evidence>
<dbReference type="Gene3D" id="3.30.1310.10">
    <property type="entry name" value="Nucleoid-associated protein YbaB-like domain"/>
    <property type="match status" value="1"/>
</dbReference>
<organism evidence="5 6">
    <name type="scientific">Deefgea piscis</name>
    <dbReference type="NCBI Taxonomy" id="2739061"/>
    <lineage>
        <taxon>Bacteria</taxon>
        <taxon>Pseudomonadati</taxon>
        <taxon>Pseudomonadota</taxon>
        <taxon>Betaproteobacteria</taxon>
        <taxon>Neisseriales</taxon>
        <taxon>Chitinibacteraceae</taxon>
        <taxon>Deefgea</taxon>
    </lineage>
</organism>
<accession>A0A6M8SQC0</accession>
<name>A0A6M8SQC0_9NEIS</name>
<dbReference type="Pfam" id="PF02575">
    <property type="entry name" value="YbaB_DNA_bd"/>
    <property type="match status" value="1"/>
</dbReference>
<gene>
    <name evidence="5" type="ORF">HQN60_01335</name>
</gene>
<protein>
    <recommendedName>
        <fullName evidence="4">Nucleoid-associated protein HQN60_01335</fullName>
    </recommendedName>
</protein>
<dbReference type="PIRSF" id="PIRSF004555">
    <property type="entry name" value="UCP004555"/>
    <property type="match status" value="1"/>
</dbReference>
<dbReference type="InterPro" id="IPR036894">
    <property type="entry name" value="YbaB-like_sf"/>
</dbReference>
<dbReference type="AlphaFoldDB" id="A0A6M8SQC0"/>
<dbReference type="RefSeq" id="WP_173531996.1">
    <property type="nucleotide sequence ID" value="NZ_CP054143.1"/>
</dbReference>
<keyword evidence="2 4" id="KW-0963">Cytoplasm</keyword>
<dbReference type="NCBIfam" id="TIGR00103">
    <property type="entry name" value="DNA_YbaB_EbfC"/>
    <property type="match status" value="1"/>
</dbReference>
<dbReference type="GO" id="GO:0043590">
    <property type="term" value="C:bacterial nucleoid"/>
    <property type="evidence" value="ECO:0007669"/>
    <property type="project" value="UniProtKB-UniRule"/>
</dbReference>
<dbReference type="PANTHER" id="PTHR33449:SF1">
    <property type="entry name" value="NUCLEOID-ASSOCIATED PROTEIN YBAB"/>
    <property type="match status" value="1"/>
</dbReference>
<dbReference type="GO" id="GO:0003677">
    <property type="term" value="F:DNA binding"/>
    <property type="evidence" value="ECO:0007669"/>
    <property type="project" value="UniProtKB-UniRule"/>
</dbReference>
<dbReference type="HAMAP" id="MF_00274">
    <property type="entry name" value="DNA_YbaB_EbfC"/>
    <property type="match status" value="1"/>
</dbReference>
<evidence type="ECO:0000256" key="2">
    <source>
        <dbReference type="ARBA" id="ARBA00022490"/>
    </source>
</evidence>
<dbReference type="FunFam" id="3.30.1310.10:FF:000001">
    <property type="entry name" value="Nucleoid-associated protein YbaB"/>
    <property type="match status" value="1"/>
</dbReference>
<evidence type="ECO:0000256" key="4">
    <source>
        <dbReference type="HAMAP-Rule" id="MF_00274"/>
    </source>
</evidence>
<proteinExistence type="inferred from homology"/>
<comment type="similarity">
    <text evidence="4">Belongs to the YbaB/EbfC family.</text>
</comment>
<evidence type="ECO:0000256" key="3">
    <source>
        <dbReference type="ARBA" id="ARBA00023125"/>
    </source>
</evidence>
<dbReference type="KEGG" id="dee:HQN60_01335"/>
<comment type="subunit">
    <text evidence="1 4">Homodimer.</text>
</comment>